<protein>
    <submittedName>
        <fullName evidence="2">Uncharacterized protein</fullName>
    </submittedName>
</protein>
<reference evidence="2" key="1">
    <citation type="submission" date="2022-11" db="UniProtKB">
        <authorList>
            <consortium name="WormBaseParasite"/>
        </authorList>
    </citation>
    <scope>IDENTIFICATION</scope>
</reference>
<dbReference type="PANTHER" id="PTHR11799">
    <property type="entry name" value="PARAOXONASE"/>
    <property type="match status" value="1"/>
</dbReference>
<dbReference type="PANTHER" id="PTHR11799:SF12">
    <property type="entry name" value="PARAOXONASE-RELATED"/>
    <property type="match status" value="1"/>
</dbReference>
<dbReference type="AlphaFoldDB" id="A0A915JR56"/>
<organism evidence="1 2">
    <name type="scientific">Romanomermis culicivorax</name>
    <name type="common">Nematode worm</name>
    <dbReference type="NCBI Taxonomy" id="13658"/>
    <lineage>
        <taxon>Eukaryota</taxon>
        <taxon>Metazoa</taxon>
        <taxon>Ecdysozoa</taxon>
        <taxon>Nematoda</taxon>
        <taxon>Enoplea</taxon>
        <taxon>Dorylaimia</taxon>
        <taxon>Mermithida</taxon>
        <taxon>Mermithoidea</taxon>
        <taxon>Mermithidae</taxon>
        <taxon>Romanomermis</taxon>
    </lineage>
</organism>
<evidence type="ECO:0000313" key="2">
    <source>
        <dbReference type="WBParaSite" id="nRc.2.0.1.t28578-RA"/>
    </source>
</evidence>
<dbReference type="Gene3D" id="2.120.10.30">
    <property type="entry name" value="TolB, C-terminal domain"/>
    <property type="match status" value="1"/>
</dbReference>
<proteinExistence type="predicted"/>
<evidence type="ECO:0000313" key="1">
    <source>
        <dbReference type="Proteomes" id="UP000887565"/>
    </source>
</evidence>
<dbReference type="InterPro" id="IPR051288">
    <property type="entry name" value="Serum_paraoxonase/arylesterase"/>
</dbReference>
<dbReference type="WBParaSite" id="nRc.2.0.1.t28578-RA">
    <property type="protein sequence ID" value="nRc.2.0.1.t28578-RA"/>
    <property type="gene ID" value="nRc.2.0.1.g28578"/>
</dbReference>
<dbReference type="InterPro" id="IPR011042">
    <property type="entry name" value="6-blade_b-propeller_TolB-like"/>
</dbReference>
<sequence length="183" mass="20848">QPVVSFLVETSLLLKKLIEPGYNFIIVSNGSCEKWNLWNSTRMHHGVCLAILVAYSHRPGVCRHVAPITDGSEDIALLPDGQVVLTTGLRYTNSDELKGVTGHLFYYKFGQSKAEQVKIKWTDEKLKIFNPHGMKPFIDQKGTIYLYVVNHEPHADNIEIFEYDPKVNMAVHVKTINHELIFK</sequence>
<name>A0A915JR56_ROMCU</name>
<keyword evidence="1" id="KW-1185">Reference proteome</keyword>
<dbReference type="Proteomes" id="UP000887565">
    <property type="component" value="Unplaced"/>
</dbReference>
<accession>A0A915JR56</accession>
<dbReference type="SUPFAM" id="SSF63829">
    <property type="entry name" value="Calcium-dependent phosphotriesterase"/>
    <property type="match status" value="1"/>
</dbReference>